<dbReference type="GO" id="GO:0000976">
    <property type="term" value="F:transcription cis-regulatory region binding"/>
    <property type="evidence" value="ECO:0007669"/>
    <property type="project" value="TreeGrafter"/>
</dbReference>
<dbReference type="Pfam" id="PF03466">
    <property type="entry name" value="LysR_substrate"/>
    <property type="match status" value="1"/>
</dbReference>
<dbReference type="SUPFAM" id="SSF53850">
    <property type="entry name" value="Periplasmic binding protein-like II"/>
    <property type="match status" value="1"/>
</dbReference>
<evidence type="ECO:0000313" key="7">
    <source>
        <dbReference type="Proteomes" id="UP000194841"/>
    </source>
</evidence>
<dbReference type="SUPFAM" id="SSF46785">
    <property type="entry name" value="Winged helix' DNA-binding domain"/>
    <property type="match status" value="1"/>
</dbReference>
<organism evidence="6 7">
    <name type="scientific">Pseudoalteromonas ulvae</name>
    <dbReference type="NCBI Taxonomy" id="107327"/>
    <lineage>
        <taxon>Bacteria</taxon>
        <taxon>Pseudomonadati</taxon>
        <taxon>Pseudomonadota</taxon>
        <taxon>Gammaproteobacteria</taxon>
        <taxon>Alteromonadales</taxon>
        <taxon>Pseudoalteromonadaceae</taxon>
        <taxon>Pseudoalteromonas</taxon>
    </lineage>
</organism>
<evidence type="ECO:0000256" key="2">
    <source>
        <dbReference type="ARBA" id="ARBA00023015"/>
    </source>
</evidence>
<dbReference type="Gene3D" id="1.10.10.10">
    <property type="entry name" value="Winged helix-like DNA-binding domain superfamily/Winged helix DNA-binding domain"/>
    <property type="match status" value="1"/>
</dbReference>
<proteinExistence type="inferred from homology"/>
<feature type="domain" description="HTH lysR-type" evidence="5">
    <location>
        <begin position="2"/>
        <end position="59"/>
    </location>
</feature>
<dbReference type="InterPro" id="IPR005119">
    <property type="entry name" value="LysR_subst-bd"/>
</dbReference>
<dbReference type="InterPro" id="IPR036390">
    <property type="entry name" value="WH_DNA-bd_sf"/>
</dbReference>
<reference evidence="6 7" key="1">
    <citation type="submission" date="2017-02" db="EMBL/GenBank/DDBJ databases">
        <title>Pseudoalteromonas ulvae TC14 Genome.</title>
        <authorList>
            <person name="Molmeret M."/>
        </authorList>
    </citation>
    <scope>NUCLEOTIDE SEQUENCE [LARGE SCALE GENOMIC DNA]</scope>
    <source>
        <strain evidence="6">TC14</strain>
    </source>
</reference>
<keyword evidence="3" id="KW-0238">DNA-binding</keyword>
<dbReference type="Gene3D" id="3.40.190.10">
    <property type="entry name" value="Periplasmic binding protein-like II"/>
    <property type="match status" value="2"/>
</dbReference>
<evidence type="ECO:0000259" key="5">
    <source>
        <dbReference type="PROSITE" id="PS50931"/>
    </source>
</evidence>
<comment type="caution">
    <text evidence="6">The sequence shown here is derived from an EMBL/GenBank/DDBJ whole genome shotgun (WGS) entry which is preliminary data.</text>
</comment>
<dbReference type="AlphaFoldDB" id="A0A244CVB7"/>
<dbReference type="Proteomes" id="UP000194841">
    <property type="component" value="Unassembled WGS sequence"/>
</dbReference>
<dbReference type="EMBL" id="MWPV01000001">
    <property type="protein sequence ID" value="OUL59577.1"/>
    <property type="molecule type" value="Genomic_DNA"/>
</dbReference>
<dbReference type="RefSeq" id="WP_086742967.1">
    <property type="nucleotide sequence ID" value="NZ_MWPV01000001.1"/>
</dbReference>
<dbReference type="InterPro" id="IPR000847">
    <property type="entry name" value="LysR_HTH_N"/>
</dbReference>
<comment type="similarity">
    <text evidence="1">Belongs to the LysR transcriptional regulatory family.</text>
</comment>
<dbReference type="PROSITE" id="PS50931">
    <property type="entry name" value="HTH_LYSR"/>
    <property type="match status" value="1"/>
</dbReference>
<sequence length="295" mass="32977">MLNPVWLKTFVTLIETGHFTKTAEKLFMTQPGVSQHIAKLEQASKHLLIKRDKKSFVITEQGQLVYDYAKNLAAAESSLLERLSFDAPDKGVCAIACSGAVALLLYPKLLDLQQQYNQLIIKLTAVPYQQILTHIQQGVIDQGIVTNIPSKHLFDVTELAKEELCLVIPKNTDLEVNIKDILIKLGLIAHPDAGHYLSLYCAQSEEPSLQQLNFADIPEAGFINQISQILHPIAKGIGFTVLPKSALDSYGELHKIKIVKPQKPVIETLYLVKKKNRSLPARFTVVNSVIEYTWQ</sequence>
<protein>
    <submittedName>
        <fullName evidence="6">LysR family transcriptional regulator</fullName>
    </submittedName>
</protein>
<dbReference type="OrthoDB" id="5289754at2"/>
<keyword evidence="7" id="KW-1185">Reference proteome</keyword>
<gene>
    <name evidence="6" type="ORF">B1199_04865</name>
</gene>
<dbReference type="PANTHER" id="PTHR30126:SF99">
    <property type="entry name" value="TRANSCRIPTIONAL REGULATOR LYSR FAMILY"/>
    <property type="match status" value="1"/>
</dbReference>
<dbReference type="CDD" id="cd05466">
    <property type="entry name" value="PBP2_LTTR_substrate"/>
    <property type="match status" value="1"/>
</dbReference>
<name>A0A244CVB7_PSEDV</name>
<evidence type="ECO:0000256" key="3">
    <source>
        <dbReference type="ARBA" id="ARBA00023125"/>
    </source>
</evidence>
<evidence type="ECO:0000256" key="4">
    <source>
        <dbReference type="ARBA" id="ARBA00023163"/>
    </source>
</evidence>
<dbReference type="PANTHER" id="PTHR30126">
    <property type="entry name" value="HTH-TYPE TRANSCRIPTIONAL REGULATOR"/>
    <property type="match status" value="1"/>
</dbReference>
<dbReference type="InterPro" id="IPR036388">
    <property type="entry name" value="WH-like_DNA-bd_sf"/>
</dbReference>
<evidence type="ECO:0000256" key="1">
    <source>
        <dbReference type="ARBA" id="ARBA00009437"/>
    </source>
</evidence>
<keyword evidence="4" id="KW-0804">Transcription</keyword>
<accession>A0A244CVB7</accession>
<dbReference type="GO" id="GO:0003700">
    <property type="term" value="F:DNA-binding transcription factor activity"/>
    <property type="evidence" value="ECO:0007669"/>
    <property type="project" value="InterPro"/>
</dbReference>
<evidence type="ECO:0000313" key="6">
    <source>
        <dbReference type="EMBL" id="OUL59577.1"/>
    </source>
</evidence>
<dbReference type="Pfam" id="PF00126">
    <property type="entry name" value="HTH_1"/>
    <property type="match status" value="1"/>
</dbReference>
<keyword evidence="2" id="KW-0805">Transcription regulation</keyword>